<evidence type="ECO:0000256" key="11">
    <source>
        <dbReference type="RuleBase" id="RU003826"/>
    </source>
</evidence>
<dbReference type="EMBL" id="BFBB01000007">
    <property type="protein sequence ID" value="GBF50827.1"/>
    <property type="molecule type" value="Genomic_DNA"/>
</dbReference>
<dbReference type="Pfam" id="PF02581">
    <property type="entry name" value="TMP-TENI"/>
    <property type="match status" value="1"/>
</dbReference>
<feature type="binding site" evidence="10">
    <location>
        <position position="69"/>
    </location>
    <ligand>
        <name>Mg(2+)</name>
        <dbReference type="ChEBI" id="CHEBI:18420"/>
    </ligand>
</feature>
<comment type="catalytic activity">
    <reaction evidence="8 10 11">
        <text>2-(2-carboxy-4-methylthiazol-5-yl)ethyl phosphate + 4-amino-2-methyl-5-(diphosphooxymethyl)pyrimidine + 2 H(+) = thiamine phosphate + CO2 + diphosphate</text>
        <dbReference type="Rhea" id="RHEA:47848"/>
        <dbReference type="ChEBI" id="CHEBI:15378"/>
        <dbReference type="ChEBI" id="CHEBI:16526"/>
        <dbReference type="ChEBI" id="CHEBI:33019"/>
        <dbReference type="ChEBI" id="CHEBI:37575"/>
        <dbReference type="ChEBI" id="CHEBI:57841"/>
        <dbReference type="ChEBI" id="CHEBI:62890"/>
        <dbReference type="EC" id="2.5.1.3"/>
    </reaction>
</comment>
<comment type="similarity">
    <text evidence="10 11">Belongs to the thiamine-phosphate synthase family.</text>
</comment>
<comment type="cofactor">
    <cofactor evidence="10">
        <name>Mg(2+)</name>
        <dbReference type="ChEBI" id="CHEBI:18420"/>
    </cofactor>
    <text evidence="10">Binds 1 Mg(2+) ion per subunit.</text>
</comment>
<evidence type="ECO:0000259" key="13">
    <source>
        <dbReference type="Pfam" id="PF02581"/>
    </source>
</evidence>
<feature type="domain" description="Thiamine phosphate synthase/TenI" evidence="13">
    <location>
        <begin position="6"/>
        <end position="185"/>
    </location>
</feature>
<dbReference type="FunFam" id="3.20.20.70:FF:000096">
    <property type="entry name" value="Thiamine-phosphate synthase"/>
    <property type="match status" value="1"/>
</dbReference>
<evidence type="ECO:0000256" key="1">
    <source>
        <dbReference type="ARBA" id="ARBA00003814"/>
    </source>
</evidence>
<evidence type="ECO:0000256" key="5">
    <source>
        <dbReference type="ARBA" id="ARBA00022842"/>
    </source>
</evidence>
<dbReference type="SUPFAM" id="SSF51391">
    <property type="entry name" value="Thiamin phosphate synthase"/>
    <property type="match status" value="1"/>
</dbReference>
<dbReference type="NCBIfam" id="TIGR00693">
    <property type="entry name" value="thiE"/>
    <property type="match status" value="1"/>
</dbReference>
<feature type="binding site" evidence="10">
    <location>
        <position position="68"/>
    </location>
    <ligand>
        <name>4-amino-2-methyl-5-(diphosphooxymethyl)pyrimidine</name>
        <dbReference type="ChEBI" id="CHEBI:57841"/>
    </ligand>
</feature>
<dbReference type="AlphaFoldDB" id="A0A2P2E1Q9"/>
<evidence type="ECO:0000256" key="7">
    <source>
        <dbReference type="ARBA" id="ARBA00047334"/>
    </source>
</evidence>
<keyword evidence="4 10" id="KW-0479">Metal-binding</keyword>
<dbReference type="HAMAP" id="MF_00097">
    <property type="entry name" value="TMP_synthase"/>
    <property type="match status" value="1"/>
</dbReference>
<dbReference type="GO" id="GO:0009229">
    <property type="term" value="P:thiamine diphosphate biosynthetic process"/>
    <property type="evidence" value="ECO:0007669"/>
    <property type="project" value="UniProtKB-UniRule"/>
</dbReference>
<dbReference type="EC" id="2.5.1.3" evidence="10"/>
<protein>
    <recommendedName>
        <fullName evidence="10">Thiamine-phosphate synthase</fullName>
        <shortName evidence="10">TP synthase</shortName>
        <shortName evidence="10">TPS</shortName>
        <ecNumber evidence="10">2.5.1.3</ecNumber>
    </recommendedName>
    <alternativeName>
        <fullName evidence="10">Thiamine-phosphate pyrophosphorylase</fullName>
        <shortName evidence="10">TMP pyrophosphorylase</shortName>
        <shortName evidence="10">TMP-PPase</shortName>
    </alternativeName>
</protein>
<dbReference type="InterPro" id="IPR022998">
    <property type="entry name" value="ThiamineP_synth_TenI"/>
</dbReference>
<dbReference type="GO" id="GO:0000287">
    <property type="term" value="F:magnesium ion binding"/>
    <property type="evidence" value="ECO:0007669"/>
    <property type="project" value="UniProtKB-UniRule"/>
</dbReference>
<dbReference type="RefSeq" id="WP_244594379.1">
    <property type="nucleotide sequence ID" value="NZ_BFBB01000007.1"/>
</dbReference>
<dbReference type="Proteomes" id="UP000245133">
    <property type="component" value="Unassembled WGS sequence"/>
</dbReference>
<comment type="catalytic activity">
    <reaction evidence="7 10 11">
        <text>4-methyl-5-(2-phosphooxyethyl)-thiazole + 4-amino-2-methyl-5-(diphosphooxymethyl)pyrimidine + H(+) = thiamine phosphate + diphosphate</text>
        <dbReference type="Rhea" id="RHEA:22328"/>
        <dbReference type="ChEBI" id="CHEBI:15378"/>
        <dbReference type="ChEBI" id="CHEBI:33019"/>
        <dbReference type="ChEBI" id="CHEBI:37575"/>
        <dbReference type="ChEBI" id="CHEBI:57841"/>
        <dbReference type="ChEBI" id="CHEBI:58296"/>
        <dbReference type="EC" id="2.5.1.3"/>
    </reaction>
</comment>
<sequence>MLIRGLYLVTDRSLCLHHSLEEVILKSVQGGVQIVQLREKEASSREFFALATRIKELLSPFSIPLLINDRLDIALAVGAHGLHLGQSDLPVIEARRLLGDDKIIGLSVETEQDVLQAKQLPVDYLGVSPIFATPTKRDTKSAWGLDGLRWIRKEIELPLVAIGGINDTNAEDVISAGADSLALVSYLCSADDPTHNAEKISKLWKH</sequence>
<keyword evidence="6 10" id="KW-0784">Thiamine biosynthesis</keyword>
<keyword evidence="15" id="KW-1185">Reference proteome</keyword>
<feature type="binding site" evidence="10">
    <location>
        <begin position="133"/>
        <end position="135"/>
    </location>
    <ligand>
        <name>2-[(2R,5Z)-2-carboxy-4-methylthiazol-5(2H)-ylidene]ethyl phosphate</name>
        <dbReference type="ChEBI" id="CHEBI:62899"/>
    </ligand>
</feature>
<feature type="binding site" evidence="10">
    <location>
        <begin position="36"/>
        <end position="40"/>
    </location>
    <ligand>
        <name>4-amino-2-methyl-5-(diphosphooxymethyl)pyrimidine</name>
        <dbReference type="ChEBI" id="CHEBI:57841"/>
    </ligand>
</feature>
<organism evidence="14 15">
    <name type="scientific">Leptospira ryugenii</name>
    <dbReference type="NCBI Taxonomy" id="1917863"/>
    <lineage>
        <taxon>Bacteria</taxon>
        <taxon>Pseudomonadati</taxon>
        <taxon>Spirochaetota</taxon>
        <taxon>Spirochaetia</taxon>
        <taxon>Leptospirales</taxon>
        <taxon>Leptospiraceae</taxon>
        <taxon>Leptospira</taxon>
    </lineage>
</organism>
<dbReference type="Gene3D" id="3.20.20.70">
    <property type="entry name" value="Aldolase class I"/>
    <property type="match status" value="1"/>
</dbReference>
<evidence type="ECO:0000256" key="4">
    <source>
        <dbReference type="ARBA" id="ARBA00022723"/>
    </source>
</evidence>
<comment type="catalytic activity">
    <reaction evidence="9 10 11">
        <text>2-[(2R,5Z)-2-carboxy-4-methylthiazol-5(2H)-ylidene]ethyl phosphate + 4-amino-2-methyl-5-(diphosphooxymethyl)pyrimidine + 2 H(+) = thiamine phosphate + CO2 + diphosphate</text>
        <dbReference type="Rhea" id="RHEA:47844"/>
        <dbReference type="ChEBI" id="CHEBI:15378"/>
        <dbReference type="ChEBI" id="CHEBI:16526"/>
        <dbReference type="ChEBI" id="CHEBI:33019"/>
        <dbReference type="ChEBI" id="CHEBI:37575"/>
        <dbReference type="ChEBI" id="CHEBI:57841"/>
        <dbReference type="ChEBI" id="CHEBI:62899"/>
        <dbReference type="EC" id="2.5.1.3"/>
    </reaction>
</comment>
<dbReference type="InterPro" id="IPR034291">
    <property type="entry name" value="TMP_synthase"/>
</dbReference>
<evidence type="ECO:0000256" key="10">
    <source>
        <dbReference type="HAMAP-Rule" id="MF_00097"/>
    </source>
</evidence>
<dbReference type="UniPathway" id="UPA00060">
    <property type="reaction ID" value="UER00141"/>
</dbReference>
<dbReference type="PANTHER" id="PTHR20857:SF23">
    <property type="entry name" value="THIAMINE BIOSYNTHETIC BIFUNCTIONAL ENZYME"/>
    <property type="match status" value="1"/>
</dbReference>
<evidence type="ECO:0000256" key="9">
    <source>
        <dbReference type="ARBA" id="ARBA00047883"/>
    </source>
</evidence>
<reference evidence="14 15" key="1">
    <citation type="submission" date="2018-02" db="EMBL/GenBank/DDBJ databases">
        <title>Novel Leptospira species isolated from soil and water in Japan.</title>
        <authorList>
            <person name="Nakao R."/>
            <person name="Masuzawa T."/>
        </authorList>
    </citation>
    <scope>NUCLEOTIDE SEQUENCE [LARGE SCALE GENOMIC DNA]</scope>
    <source>
        <strain evidence="14 15">YH101</strain>
    </source>
</reference>
<feature type="binding site" evidence="10">
    <location>
        <position position="88"/>
    </location>
    <ligand>
        <name>Mg(2+)</name>
        <dbReference type="ChEBI" id="CHEBI:18420"/>
    </ligand>
</feature>
<dbReference type="GO" id="GO:0009228">
    <property type="term" value="P:thiamine biosynthetic process"/>
    <property type="evidence" value="ECO:0007669"/>
    <property type="project" value="UniProtKB-KW"/>
</dbReference>
<evidence type="ECO:0000256" key="3">
    <source>
        <dbReference type="ARBA" id="ARBA00022679"/>
    </source>
</evidence>
<dbReference type="GO" id="GO:0005737">
    <property type="term" value="C:cytoplasm"/>
    <property type="evidence" value="ECO:0007669"/>
    <property type="project" value="TreeGrafter"/>
</dbReference>
<feature type="binding site" evidence="10">
    <location>
        <position position="164"/>
    </location>
    <ligand>
        <name>2-[(2R,5Z)-2-carboxy-4-methylthiazol-5(2H)-ylidene]ethyl phosphate</name>
        <dbReference type="ChEBI" id="CHEBI:62899"/>
    </ligand>
</feature>
<feature type="binding site" evidence="10">
    <location>
        <position position="107"/>
    </location>
    <ligand>
        <name>4-amino-2-methyl-5-(diphosphooxymethyl)pyrimidine</name>
        <dbReference type="ChEBI" id="CHEBI:57841"/>
    </ligand>
</feature>
<keyword evidence="5 10" id="KW-0460">Magnesium</keyword>
<feature type="binding site" evidence="10">
    <location>
        <position position="136"/>
    </location>
    <ligand>
        <name>4-amino-2-methyl-5-(diphosphooxymethyl)pyrimidine</name>
        <dbReference type="ChEBI" id="CHEBI:57841"/>
    </ligand>
</feature>
<dbReference type="GO" id="GO:0004789">
    <property type="term" value="F:thiamine-phosphate diphosphorylase activity"/>
    <property type="evidence" value="ECO:0007669"/>
    <property type="project" value="UniProtKB-UniRule"/>
</dbReference>
<gene>
    <name evidence="10 14" type="primary">thiE</name>
    <name evidence="14" type="ORF">LPTSP4_23540</name>
</gene>
<comment type="function">
    <text evidence="1 10">Condenses 4-methyl-5-(beta-hydroxyethyl)thiazole monophosphate (THZ-P) and 2-methyl-4-amino-5-hydroxymethyl pyrimidine pyrophosphate (HMP-PP) to form thiamine monophosphate (TMP).</text>
</comment>
<dbReference type="CDD" id="cd00564">
    <property type="entry name" value="TMP_TenI"/>
    <property type="match status" value="1"/>
</dbReference>
<proteinExistence type="inferred from homology"/>
<dbReference type="InterPro" id="IPR013785">
    <property type="entry name" value="Aldolase_TIM"/>
</dbReference>
<accession>A0A2P2E1Q9</accession>
<feature type="binding site" evidence="10">
    <location>
        <begin position="184"/>
        <end position="185"/>
    </location>
    <ligand>
        <name>2-[(2R,5Z)-2-carboxy-4-methylthiazol-5(2H)-ylidene]ethyl phosphate</name>
        <dbReference type="ChEBI" id="CHEBI:62899"/>
    </ligand>
</feature>
<evidence type="ECO:0000256" key="6">
    <source>
        <dbReference type="ARBA" id="ARBA00022977"/>
    </source>
</evidence>
<evidence type="ECO:0000313" key="14">
    <source>
        <dbReference type="EMBL" id="GBF50827.1"/>
    </source>
</evidence>
<name>A0A2P2E1Q9_9LEPT</name>
<evidence type="ECO:0000256" key="2">
    <source>
        <dbReference type="ARBA" id="ARBA00005165"/>
    </source>
</evidence>
<comment type="pathway">
    <text evidence="2 10 12">Cofactor biosynthesis; thiamine diphosphate biosynthesis; thiamine phosphate from 4-amino-2-methyl-5-diphosphomethylpyrimidine and 4-methyl-5-(2-phosphoethyl)-thiazole: step 1/1.</text>
</comment>
<evidence type="ECO:0000256" key="12">
    <source>
        <dbReference type="RuleBase" id="RU004253"/>
    </source>
</evidence>
<comment type="caution">
    <text evidence="14">The sequence shown here is derived from an EMBL/GenBank/DDBJ whole genome shotgun (WGS) entry which is preliminary data.</text>
</comment>
<dbReference type="InterPro" id="IPR036206">
    <property type="entry name" value="ThiamineP_synth_sf"/>
</dbReference>
<keyword evidence="3 10" id="KW-0808">Transferase</keyword>
<evidence type="ECO:0000256" key="8">
    <source>
        <dbReference type="ARBA" id="ARBA00047851"/>
    </source>
</evidence>
<evidence type="ECO:0000313" key="15">
    <source>
        <dbReference type="Proteomes" id="UP000245133"/>
    </source>
</evidence>
<dbReference type="PANTHER" id="PTHR20857">
    <property type="entry name" value="THIAMINE-PHOSPHATE PYROPHOSPHORYLASE"/>
    <property type="match status" value="1"/>
</dbReference>